<evidence type="ECO:0000256" key="6">
    <source>
        <dbReference type="SAM" id="Coils"/>
    </source>
</evidence>
<keyword evidence="3" id="KW-0233">DNA recombination</keyword>
<sequence>MRAAIYARVSTERQERQQTIESQLTALRAWAVEQGHDLAAGHVFRDEGYSGARLDRPGLDTLRDAVRDGAVEIIAVLTPDRLTRKYAYQVLLLEEFRRAGCAVMFLQHPISDDPNDQLLLQIQGAIAEYERAVLAERFRRGKLQRAREGQIIGAKAPYGYRYEPRRDGRPGCLVVDEAEAAMVRQLYSWVADEGLSVRQCGHRLNEGPWVTRSGRALWSLSVVYHIVSDPVYAGTAYVNRHEYVVPEHHRPATRRTGERTSRRARPREQWIAIPVPPLVEQDTWDRAQAQMARNAKLSFRRNKKTNYLLRCLLKCGNCGLGIHGCVFPGSAERRPWRYYRCSGKDPLTRARATKCPRACIDANALDQVVWDHVAGLLGDPERLLAQFERFATEASVVENAPRSAQSQIHQRIERIERADRRLVEAYQAEVISLSELAERREALATQRRLAEQQHAQLRRLQEQHQRTLATFEGLSAFSSRITARLQTTSIAERQAILKLVVERIIVHDDHVEIEHVIPLPKPGPDAGSRTCLPVARLRSDGVQATKERPAVRLLSTY</sequence>
<dbReference type="GO" id="GO:0015074">
    <property type="term" value="P:DNA integration"/>
    <property type="evidence" value="ECO:0007669"/>
    <property type="project" value="UniProtKB-KW"/>
</dbReference>
<dbReference type="InterPro" id="IPR038109">
    <property type="entry name" value="DNA_bind_recomb_sf"/>
</dbReference>
<dbReference type="OrthoDB" id="7475655at2"/>
<dbReference type="SUPFAM" id="SSF53041">
    <property type="entry name" value="Resolvase-like"/>
    <property type="match status" value="1"/>
</dbReference>
<feature type="domain" description="Resolvase/invertase-type recombinase catalytic" evidence="7">
    <location>
        <begin position="2"/>
        <end position="149"/>
    </location>
</feature>
<evidence type="ECO:0000256" key="2">
    <source>
        <dbReference type="ARBA" id="ARBA00023125"/>
    </source>
</evidence>
<dbReference type="PANTHER" id="PTHR30461">
    <property type="entry name" value="DNA-INVERTASE FROM LAMBDOID PROPHAGE"/>
    <property type="match status" value="1"/>
</dbReference>
<feature type="domain" description="Recombinase" evidence="8">
    <location>
        <begin position="157"/>
        <end position="297"/>
    </location>
</feature>
<dbReference type="Gene3D" id="3.90.1750.20">
    <property type="entry name" value="Putative Large Serine Recombinase, Chain B, Domain 2"/>
    <property type="match status" value="1"/>
</dbReference>
<keyword evidence="10" id="KW-1185">Reference proteome</keyword>
<accession>A0A502G250</accession>
<evidence type="ECO:0000259" key="7">
    <source>
        <dbReference type="PROSITE" id="PS51736"/>
    </source>
</evidence>
<feature type="active site" description="O-(5'-phospho-DNA)-serine intermediate" evidence="4 5">
    <location>
        <position position="10"/>
    </location>
</feature>
<dbReference type="InterPro" id="IPR006118">
    <property type="entry name" value="Recombinase_CS"/>
</dbReference>
<dbReference type="InterPro" id="IPR006119">
    <property type="entry name" value="Resolv_N"/>
</dbReference>
<dbReference type="PROSITE" id="PS51736">
    <property type="entry name" value="RECOMBINASES_3"/>
    <property type="match status" value="1"/>
</dbReference>
<dbReference type="InterPro" id="IPR011109">
    <property type="entry name" value="DNA_bind_recombinase_dom"/>
</dbReference>
<dbReference type="PROSITE" id="PS51737">
    <property type="entry name" value="RECOMBINASE_DNA_BIND"/>
    <property type="match status" value="1"/>
</dbReference>
<keyword evidence="2" id="KW-0238">DNA-binding</keyword>
<keyword evidence="1" id="KW-0229">DNA integration</keyword>
<dbReference type="SMART" id="SM00857">
    <property type="entry name" value="Resolvase"/>
    <property type="match status" value="1"/>
</dbReference>
<dbReference type="InterPro" id="IPR025827">
    <property type="entry name" value="Zn_ribbon_recom_dom"/>
</dbReference>
<keyword evidence="6" id="KW-0175">Coiled coil</keyword>
<reference evidence="9 10" key="1">
    <citation type="journal article" date="2019" name="Environ. Microbiol.">
        <title>Species interactions and distinct microbial communities in high Arctic permafrost affected cryosols are associated with the CH4 and CO2 gas fluxes.</title>
        <authorList>
            <person name="Altshuler I."/>
            <person name="Hamel J."/>
            <person name="Turney S."/>
            <person name="Magnuson E."/>
            <person name="Levesque R."/>
            <person name="Greer C."/>
            <person name="Whyte L.G."/>
        </authorList>
    </citation>
    <scope>NUCLEOTIDE SEQUENCE [LARGE SCALE GENOMIC DNA]</scope>
    <source>
        <strain evidence="9 10">S9.3B</strain>
    </source>
</reference>
<comment type="caution">
    <text evidence="9">The sequence shown here is derived from an EMBL/GenBank/DDBJ whole genome shotgun (WGS) entry which is preliminary data.</text>
</comment>
<dbReference type="Pfam" id="PF00239">
    <property type="entry name" value="Resolvase"/>
    <property type="match status" value="1"/>
</dbReference>
<dbReference type="InterPro" id="IPR036162">
    <property type="entry name" value="Resolvase-like_N_sf"/>
</dbReference>
<dbReference type="PANTHER" id="PTHR30461:SF23">
    <property type="entry name" value="DNA RECOMBINASE-RELATED"/>
    <property type="match status" value="1"/>
</dbReference>
<feature type="coiled-coil region" evidence="6">
    <location>
        <begin position="433"/>
        <end position="470"/>
    </location>
</feature>
<evidence type="ECO:0000313" key="10">
    <source>
        <dbReference type="Proteomes" id="UP000317078"/>
    </source>
</evidence>
<dbReference type="GO" id="GO:0003677">
    <property type="term" value="F:DNA binding"/>
    <property type="evidence" value="ECO:0007669"/>
    <property type="project" value="UniProtKB-KW"/>
</dbReference>
<dbReference type="Pfam" id="PF13408">
    <property type="entry name" value="Zn_ribbon_recom"/>
    <property type="match status" value="1"/>
</dbReference>
<dbReference type="PROSITE" id="PS00397">
    <property type="entry name" value="RECOMBINASES_1"/>
    <property type="match status" value="1"/>
</dbReference>
<evidence type="ECO:0000256" key="3">
    <source>
        <dbReference type="ARBA" id="ARBA00023172"/>
    </source>
</evidence>
<organism evidence="9 10">
    <name type="scientific">Muricoccus nepalensis</name>
    <dbReference type="NCBI Taxonomy" id="1854500"/>
    <lineage>
        <taxon>Bacteria</taxon>
        <taxon>Pseudomonadati</taxon>
        <taxon>Pseudomonadota</taxon>
        <taxon>Alphaproteobacteria</taxon>
        <taxon>Acetobacterales</taxon>
        <taxon>Roseomonadaceae</taxon>
        <taxon>Muricoccus</taxon>
    </lineage>
</organism>
<evidence type="ECO:0000256" key="1">
    <source>
        <dbReference type="ARBA" id="ARBA00022908"/>
    </source>
</evidence>
<dbReference type="GO" id="GO:0000150">
    <property type="term" value="F:DNA strand exchange activity"/>
    <property type="evidence" value="ECO:0007669"/>
    <property type="project" value="InterPro"/>
</dbReference>
<evidence type="ECO:0000313" key="9">
    <source>
        <dbReference type="EMBL" id="TPG55889.1"/>
    </source>
</evidence>
<dbReference type="Proteomes" id="UP000317078">
    <property type="component" value="Unassembled WGS sequence"/>
</dbReference>
<dbReference type="AlphaFoldDB" id="A0A502G250"/>
<dbReference type="Pfam" id="PF07508">
    <property type="entry name" value="Recombinase"/>
    <property type="match status" value="1"/>
</dbReference>
<evidence type="ECO:0000256" key="4">
    <source>
        <dbReference type="PIRSR" id="PIRSR606118-50"/>
    </source>
</evidence>
<dbReference type="InterPro" id="IPR050639">
    <property type="entry name" value="SSR_resolvase"/>
</dbReference>
<proteinExistence type="predicted"/>
<evidence type="ECO:0008006" key="11">
    <source>
        <dbReference type="Google" id="ProtNLM"/>
    </source>
</evidence>
<name>A0A502G250_9PROT</name>
<evidence type="ECO:0000256" key="5">
    <source>
        <dbReference type="PROSITE-ProRule" id="PRU10137"/>
    </source>
</evidence>
<dbReference type="Gene3D" id="3.40.50.1390">
    <property type="entry name" value="Resolvase, N-terminal catalytic domain"/>
    <property type="match status" value="1"/>
</dbReference>
<protein>
    <recommendedName>
        <fullName evidence="11">Recombinase family protein</fullName>
    </recommendedName>
</protein>
<dbReference type="CDD" id="cd00338">
    <property type="entry name" value="Ser_Recombinase"/>
    <property type="match status" value="1"/>
</dbReference>
<evidence type="ECO:0000259" key="8">
    <source>
        <dbReference type="PROSITE" id="PS51737"/>
    </source>
</evidence>
<dbReference type="RefSeq" id="WP_140883788.1">
    <property type="nucleotide sequence ID" value="NZ_RCZP01000011.1"/>
</dbReference>
<gene>
    <name evidence="9" type="ORF">EAH89_13185</name>
</gene>
<dbReference type="EMBL" id="RCZP01000011">
    <property type="protein sequence ID" value="TPG55889.1"/>
    <property type="molecule type" value="Genomic_DNA"/>
</dbReference>